<dbReference type="EMBL" id="SDMP01000013">
    <property type="protein sequence ID" value="RYR18232.1"/>
    <property type="molecule type" value="Genomic_DNA"/>
</dbReference>
<reference evidence="2 3" key="1">
    <citation type="submission" date="2019-01" db="EMBL/GenBank/DDBJ databases">
        <title>Sequencing of cultivated peanut Arachis hypogaea provides insights into genome evolution and oil improvement.</title>
        <authorList>
            <person name="Chen X."/>
        </authorList>
    </citation>
    <scope>NUCLEOTIDE SEQUENCE [LARGE SCALE GENOMIC DNA]</scope>
    <source>
        <strain evidence="3">cv. Fuhuasheng</strain>
        <strain evidence="2">GDAAS-fuhuasheng2018</strain>
        <tissue evidence="2">Leaves</tissue>
    </source>
</reference>
<dbReference type="EMBL" id="SDMP01000013">
    <property type="protein sequence ID" value="RYR18231.1"/>
    <property type="molecule type" value="Genomic_DNA"/>
</dbReference>
<proteinExistence type="predicted"/>
<dbReference type="AlphaFoldDB" id="A0A444ZW08"/>
<sequence>MALSLTRFSWPLWGGKEKEPVCNNSTTVNSPLSSSEMVKFPLVRETKMAPPTARRGVRRKWQRREERRRRVDRDEYEDIVLVPSDGSDSDYDYDSDWSIGWLEPLGSDFQSSDVDDDDDDSFAVLVPCYRHGCKEVEEASNKVLLSAIQNLPYEFSSTGKNYMEQWLACLQNFEA</sequence>
<comment type="caution">
    <text evidence="2">The sequence shown here is derived from an EMBL/GenBank/DDBJ whole genome shotgun (WGS) entry which is preliminary data.</text>
</comment>
<dbReference type="Gramene" id="arahy.Tifrunner.gnm2.ann2.Ah13g530300.1">
    <property type="protein sequence ID" value="arahy.Tifrunner.gnm2.ann2.Ah13g530300.1-CDS"/>
    <property type="gene ID" value="arahy.Tifrunner.gnm2.ann2.Ah13g530300"/>
</dbReference>
<protein>
    <submittedName>
        <fullName evidence="2">Uncharacterized protein</fullName>
    </submittedName>
</protein>
<feature type="region of interest" description="Disordered" evidence="1">
    <location>
        <begin position="51"/>
        <end position="70"/>
    </location>
</feature>
<dbReference type="PANTHER" id="PTHR34464:SF3">
    <property type="entry name" value="OS09G0376300 PROTEIN"/>
    <property type="match status" value="1"/>
</dbReference>
<dbReference type="Proteomes" id="UP000289738">
    <property type="component" value="Chromosome B03"/>
</dbReference>
<dbReference type="OrthoDB" id="686813at2759"/>
<keyword evidence="3" id="KW-1185">Reference proteome</keyword>
<evidence type="ECO:0000256" key="1">
    <source>
        <dbReference type="SAM" id="MobiDB-lite"/>
    </source>
</evidence>
<evidence type="ECO:0000313" key="3">
    <source>
        <dbReference type="Proteomes" id="UP000289738"/>
    </source>
</evidence>
<dbReference type="PANTHER" id="PTHR34464">
    <property type="entry name" value="OS09G0376300 PROTEIN"/>
    <property type="match status" value="1"/>
</dbReference>
<dbReference type="STRING" id="3818.A0A444ZW08"/>
<evidence type="ECO:0000313" key="2">
    <source>
        <dbReference type="EMBL" id="RYR18232.1"/>
    </source>
</evidence>
<organism evidence="2 3">
    <name type="scientific">Arachis hypogaea</name>
    <name type="common">Peanut</name>
    <dbReference type="NCBI Taxonomy" id="3818"/>
    <lineage>
        <taxon>Eukaryota</taxon>
        <taxon>Viridiplantae</taxon>
        <taxon>Streptophyta</taxon>
        <taxon>Embryophyta</taxon>
        <taxon>Tracheophyta</taxon>
        <taxon>Spermatophyta</taxon>
        <taxon>Magnoliopsida</taxon>
        <taxon>eudicotyledons</taxon>
        <taxon>Gunneridae</taxon>
        <taxon>Pentapetalae</taxon>
        <taxon>rosids</taxon>
        <taxon>fabids</taxon>
        <taxon>Fabales</taxon>
        <taxon>Fabaceae</taxon>
        <taxon>Papilionoideae</taxon>
        <taxon>50 kb inversion clade</taxon>
        <taxon>dalbergioids sensu lato</taxon>
        <taxon>Dalbergieae</taxon>
        <taxon>Pterocarpus clade</taxon>
        <taxon>Arachis</taxon>
    </lineage>
</organism>
<name>A0A444ZW08_ARAHY</name>
<gene>
    <name evidence="2" type="ORF">Ahy_B03g062846</name>
</gene>
<accession>A0A444ZW08</accession>